<dbReference type="CDD" id="cd24079">
    <property type="entry name" value="ASKHA_NBD_PG1100-like"/>
    <property type="match status" value="1"/>
</dbReference>
<dbReference type="Gene3D" id="3.30.420.40">
    <property type="match status" value="2"/>
</dbReference>
<dbReference type="Proteomes" id="UP000018872">
    <property type="component" value="Unassembled WGS sequence"/>
</dbReference>
<dbReference type="Gene3D" id="1.10.720.160">
    <property type="match status" value="1"/>
</dbReference>
<dbReference type="AlphaFoldDB" id="W2CFN9"/>
<gene>
    <name evidence="1" type="ORF">T229_04230</name>
</gene>
<accession>W2CFN9</accession>
<evidence type="ECO:0000313" key="2">
    <source>
        <dbReference type="Proteomes" id="UP000018872"/>
    </source>
</evidence>
<dbReference type="SUPFAM" id="SSF53067">
    <property type="entry name" value="Actin-like ATPase domain"/>
    <property type="match status" value="2"/>
</dbReference>
<dbReference type="InterPro" id="IPR043129">
    <property type="entry name" value="ATPase_NBD"/>
</dbReference>
<name>W2CFN9_9BACT</name>
<dbReference type="InterPro" id="IPR052519">
    <property type="entry name" value="Euk-type_GlcNAc_Kinase"/>
</dbReference>
<reference evidence="1 2" key="1">
    <citation type="submission" date="2013-11" db="EMBL/GenBank/DDBJ databases">
        <title>Single cell genomics of uncultured Tannerella BU063 (oral taxon 286).</title>
        <authorList>
            <person name="Beall C.J."/>
            <person name="Campbell A.G."/>
            <person name="Griffen A.L."/>
            <person name="Podar M."/>
            <person name="Leys E.J."/>
        </authorList>
    </citation>
    <scope>NUCLEOTIDE SEQUENCE [LARGE SCALE GENOMIC DNA]</scope>
    <source>
        <strain evidence="1">Cell 5</strain>
    </source>
</reference>
<dbReference type="EMBL" id="AYYC01000544">
    <property type="protein sequence ID" value="ETK05306.1"/>
    <property type="molecule type" value="Genomic_DNA"/>
</dbReference>
<sequence length="283" mass="30923">MILIADSGSTKTQWNVIRRGQLVCEVFTKGLNPYFQTSEEMGRELRSALLPHIPAGPYAAVRFFGAGCTPEKISGMEEMLRANLPVDGGVVEVGSDMLGAARSTCGCEAGIACILGTGSNSCFYDGTAITANVSPLGFILGDEGSGAVLGRLLVGLLLKNQLGEELKERFLSEYGLTTADIIERVYRQPFPNRFLASFSPFITRHLDDPRMRQLVRGAFKDFFARNVMQYDGYTDHPVHFVGSVAYHYQPLLRDAAEGLGLRVGTIAQSPMEGLRAFYSSNYL</sequence>
<proteinExistence type="predicted"/>
<dbReference type="PANTHER" id="PTHR43190:SF3">
    <property type="entry name" value="N-ACETYL-D-GLUCOSAMINE KINASE"/>
    <property type="match status" value="1"/>
</dbReference>
<comment type="caution">
    <text evidence="1">The sequence shown here is derived from an EMBL/GenBank/DDBJ whole genome shotgun (WGS) entry which is preliminary data.</text>
</comment>
<protein>
    <submittedName>
        <fullName evidence="1">ATPase</fullName>
    </submittedName>
</protein>
<organism evidence="1 2">
    <name type="scientific">Tannerella sp. oral taxon BU063 isolate Cell 5</name>
    <dbReference type="NCBI Taxonomy" id="1410950"/>
    <lineage>
        <taxon>Bacteria</taxon>
        <taxon>Pseudomonadati</taxon>
        <taxon>Bacteroidota</taxon>
        <taxon>Bacteroidia</taxon>
        <taxon>Bacteroidales</taxon>
        <taxon>Tannerellaceae</taxon>
        <taxon>Tannerella</taxon>
    </lineage>
</organism>
<dbReference type="PATRIC" id="fig|1410950.3.peg.441"/>
<evidence type="ECO:0000313" key="1">
    <source>
        <dbReference type="EMBL" id="ETK05306.1"/>
    </source>
</evidence>
<dbReference type="PANTHER" id="PTHR43190">
    <property type="entry name" value="N-ACETYL-D-GLUCOSAMINE KINASE"/>
    <property type="match status" value="1"/>
</dbReference>